<comment type="catalytic activity">
    <reaction evidence="7">
        <text>2 superoxide + 2 H(+) = H2O2 + O2</text>
        <dbReference type="Rhea" id="RHEA:20696"/>
        <dbReference type="ChEBI" id="CHEBI:15378"/>
        <dbReference type="ChEBI" id="CHEBI:15379"/>
        <dbReference type="ChEBI" id="CHEBI:16240"/>
        <dbReference type="ChEBI" id="CHEBI:18421"/>
        <dbReference type="EC" id="1.15.1.1"/>
    </reaction>
</comment>
<dbReference type="EMBL" id="KZ678129">
    <property type="protein sequence ID" value="PSN73044.1"/>
    <property type="molecule type" value="Genomic_DNA"/>
</dbReference>
<proteinExistence type="inferred from homology"/>
<keyword evidence="11" id="KW-1185">Reference proteome</keyword>
<dbReference type="SUPFAM" id="SSF49329">
    <property type="entry name" value="Cu,Zn superoxide dismutase-like"/>
    <property type="match status" value="1"/>
</dbReference>
<sequence length="253" mass="25528">MLAQSILSVFALAAAVGAQSSSVTPAPLATGNPRGAVYVANVKGKGGLIAEVHATTGKDGNGVEFTVNVQGLPAEGGPFMYHLHEKRVPEDGNCTATGAHIDPYKRGEVPICDESKPETCQTGDLSGKFGNITEQSWSQVYTDLYSSTIPGTPAFFGDLSVVFHLSNKTRIGCANFQGGDFTPSGTAGSSGIPQPTGTGHFGNGTSTVAPTSTGSATGTPVAPSEPAQQTTNAAQKLVAGGAGVVLAAMAFAL</sequence>
<keyword evidence="6" id="KW-0049">Antioxidant</keyword>
<feature type="region of interest" description="Disordered" evidence="8">
    <location>
        <begin position="184"/>
        <end position="229"/>
    </location>
</feature>
<evidence type="ECO:0000256" key="4">
    <source>
        <dbReference type="ARBA" id="ARBA00012682"/>
    </source>
</evidence>
<feature type="chain" id="PRO_5015746953" description="superoxide dismutase" evidence="9">
    <location>
        <begin position="19"/>
        <end position="253"/>
    </location>
</feature>
<evidence type="ECO:0000313" key="11">
    <source>
        <dbReference type="Proteomes" id="UP000240883"/>
    </source>
</evidence>
<dbReference type="OrthoDB" id="159229at2759"/>
<evidence type="ECO:0000256" key="8">
    <source>
        <dbReference type="SAM" id="MobiDB-lite"/>
    </source>
</evidence>
<keyword evidence="9" id="KW-0732">Signal</keyword>
<feature type="signal peptide" evidence="9">
    <location>
        <begin position="1"/>
        <end position="18"/>
    </location>
</feature>
<dbReference type="FunFam" id="2.60.40.200:FF:000007">
    <property type="entry name" value="Cell surface Cu-only superoxide dismutase 5"/>
    <property type="match status" value="1"/>
</dbReference>
<dbReference type="STRING" id="1448308.A0A2T2P5S9"/>
<gene>
    <name evidence="10" type="ORF">BS50DRAFT_514045</name>
</gene>
<dbReference type="AlphaFoldDB" id="A0A2T2P5S9"/>
<keyword evidence="5" id="KW-0964">Secreted</keyword>
<evidence type="ECO:0000256" key="9">
    <source>
        <dbReference type="SAM" id="SignalP"/>
    </source>
</evidence>
<protein>
    <recommendedName>
        <fullName evidence="4">superoxide dismutase</fullName>
        <ecNumber evidence="4">1.15.1.1</ecNumber>
    </recommendedName>
</protein>
<organism evidence="10 11">
    <name type="scientific">Corynespora cassiicola Philippines</name>
    <dbReference type="NCBI Taxonomy" id="1448308"/>
    <lineage>
        <taxon>Eukaryota</taxon>
        <taxon>Fungi</taxon>
        <taxon>Dikarya</taxon>
        <taxon>Ascomycota</taxon>
        <taxon>Pezizomycotina</taxon>
        <taxon>Dothideomycetes</taxon>
        <taxon>Pleosporomycetidae</taxon>
        <taxon>Pleosporales</taxon>
        <taxon>Corynesporascaceae</taxon>
        <taxon>Corynespora</taxon>
    </lineage>
</organism>
<evidence type="ECO:0000256" key="7">
    <source>
        <dbReference type="ARBA" id="ARBA00049204"/>
    </source>
</evidence>
<evidence type="ECO:0000256" key="5">
    <source>
        <dbReference type="ARBA" id="ARBA00022525"/>
    </source>
</evidence>
<evidence type="ECO:0000256" key="3">
    <source>
        <dbReference type="ARBA" id="ARBA00010457"/>
    </source>
</evidence>
<dbReference type="EC" id="1.15.1.1" evidence="4"/>
<dbReference type="GO" id="GO:0005576">
    <property type="term" value="C:extracellular region"/>
    <property type="evidence" value="ECO:0007669"/>
    <property type="project" value="UniProtKB-SubCell"/>
</dbReference>
<evidence type="ECO:0000313" key="10">
    <source>
        <dbReference type="EMBL" id="PSN73044.1"/>
    </source>
</evidence>
<evidence type="ECO:0000256" key="1">
    <source>
        <dbReference type="ARBA" id="ARBA00004196"/>
    </source>
</evidence>
<name>A0A2T2P5S9_CORCC</name>
<dbReference type="InterPro" id="IPR036423">
    <property type="entry name" value="SOD-like_Cu/Zn_dom_sf"/>
</dbReference>
<evidence type="ECO:0000256" key="6">
    <source>
        <dbReference type="ARBA" id="ARBA00022862"/>
    </source>
</evidence>
<reference evidence="10 11" key="1">
    <citation type="journal article" date="2018" name="Front. Microbiol.">
        <title>Genome-Wide Analysis of Corynespora cassiicola Leaf Fall Disease Putative Effectors.</title>
        <authorList>
            <person name="Lopez D."/>
            <person name="Ribeiro S."/>
            <person name="Label P."/>
            <person name="Fumanal B."/>
            <person name="Venisse J.S."/>
            <person name="Kohler A."/>
            <person name="de Oliveira R.R."/>
            <person name="Labutti K."/>
            <person name="Lipzen A."/>
            <person name="Lail K."/>
            <person name="Bauer D."/>
            <person name="Ohm R.A."/>
            <person name="Barry K.W."/>
            <person name="Spatafora J."/>
            <person name="Grigoriev I.V."/>
            <person name="Martin F.M."/>
            <person name="Pujade-Renaud V."/>
        </authorList>
    </citation>
    <scope>NUCLEOTIDE SEQUENCE [LARGE SCALE GENOMIC DNA]</scope>
    <source>
        <strain evidence="10 11">Philippines</strain>
    </source>
</reference>
<feature type="compositionally biased region" description="Polar residues" evidence="8">
    <location>
        <begin position="184"/>
        <end position="218"/>
    </location>
</feature>
<comment type="similarity">
    <text evidence="3">Belongs to the Cu-Zn superoxide dismutase family.</text>
</comment>
<dbReference type="GO" id="GO:0046872">
    <property type="term" value="F:metal ion binding"/>
    <property type="evidence" value="ECO:0007669"/>
    <property type="project" value="InterPro"/>
</dbReference>
<dbReference type="Proteomes" id="UP000240883">
    <property type="component" value="Unassembled WGS sequence"/>
</dbReference>
<comment type="subcellular location">
    <subcellularLocation>
        <location evidence="1">Cell envelope</location>
    </subcellularLocation>
    <subcellularLocation>
        <location evidence="2">Secreted</location>
    </subcellularLocation>
</comment>
<dbReference type="GO" id="GO:0004784">
    <property type="term" value="F:superoxide dismutase activity"/>
    <property type="evidence" value="ECO:0007669"/>
    <property type="project" value="UniProtKB-EC"/>
</dbReference>
<accession>A0A2T2P5S9</accession>
<evidence type="ECO:0000256" key="2">
    <source>
        <dbReference type="ARBA" id="ARBA00004613"/>
    </source>
</evidence>
<dbReference type="Gene3D" id="2.60.40.200">
    <property type="entry name" value="Superoxide dismutase, copper/zinc binding domain"/>
    <property type="match status" value="1"/>
</dbReference>